<feature type="transmembrane region" description="Helical" evidence="4">
    <location>
        <begin position="142"/>
        <end position="165"/>
    </location>
</feature>
<evidence type="ECO:0000256" key="2">
    <source>
        <dbReference type="PROSITE-ProRule" id="PRU00708"/>
    </source>
</evidence>
<feature type="repeat" description="PPR" evidence="2">
    <location>
        <begin position="1235"/>
        <end position="1269"/>
    </location>
</feature>
<keyword evidence="1" id="KW-0677">Repeat</keyword>
<dbReference type="PROSITE" id="PS51375">
    <property type="entry name" value="PPR"/>
    <property type="match status" value="4"/>
</dbReference>
<feature type="transmembrane region" description="Helical" evidence="4">
    <location>
        <begin position="252"/>
        <end position="270"/>
    </location>
</feature>
<feature type="transmembrane region" description="Helical" evidence="4">
    <location>
        <begin position="83"/>
        <end position="104"/>
    </location>
</feature>
<feature type="repeat" description="PPR" evidence="2">
    <location>
        <begin position="1304"/>
        <end position="1338"/>
    </location>
</feature>
<feature type="repeat" description="PPR" evidence="2">
    <location>
        <begin position="1444"/>
        <end position="1478"/>
    </location>
</feature>
<feature type="transmembrane region" description="Helical" evidence="4">
    <location>
        <begin position="192"/>
        <end position="214"/>
    </location>
</feature>
<name>A0ABP0SBH1_9DINO</name>
<dbReference type="EMBL" id="CAXAMM010043351">
    <property type="protein sequence ID" value="CAK9109713.1"/>
    <property type="molecule type" value="Genomic_DNA"/>
</dbReference>
<feature type="compositionally biased region" description="Polar residues" evidence="3">
    <location>
        <begin position="2101"/>
        <end position="2110"/>
    </location>
</feature>
<dbReference type="Proteomes" id="UP001642464">
    <property type="component" value="Unassembled WGS sequence"/>
</dbReference>
<feature type="repeat" description="PPR" evidence="2">
    <location>
        <begin position="1339"/>
        <end position="1374"/>
    </location>
</feature>
<protein>
    <submittedName>
        <fullName evidence="5">Pentatricopeptide repeat-containing protein At5g02860</fullName>
    </submittedName>
</protein>
<keyword evidence="6" id="KW-1185">Reference proteome</keyword>
<feature type="region of interest" description="Disordered" evidence="3">
    <location>
        <begin position="786"/>
        <end position="842"/>
    </location>
</feature>
<accession>A0ABP0SBH1</accession>
<comment type="caution">
    <text evidence="5">The sequence shown here is derived from an EMBL/GenBank/DDBJ whole genome shotgun (WGS) entry which is preliminary data.</text>
</comment>
<feature type="transmembrane region" description="Helical" evidence="4">
    <location>
        <begin position="737"/>
        <end position="758"/>
    </location>
</feature>
<feature type="region of interest" description="Disordered" evidence="3">
    <location>
        <begin position="874"/>
        <end position="893"/>
    </location>
</feature>
<dbReference type="PANTHER" id="PTHR47447:SF21">
    <property type="entry name" value="PENTACOTRIPEPTIDE-REPEAT REGION OF PRORP DOMAIN-CONTAINING PROTEIN"/>
    <property type="match status" value="1"/>
</dbReference>
<feature type="transmembrane region" description="Helical" evidence="4">
    <location>
        <begin position="427"/>
        <end position="445"/>
    </location>
</feature>
<dbReference type="InterPro" id="IPR027417">
    <property type="entry name" value="P-loop_NTPase"/>
</dbReference>
<feature type="compositionally biased region" description="Basic and acidic residues" evidence="3">
    <location>
        <begin position="1"/>
        <end position="16"/>
    </location>
</feature>
<keyword evidence="4" id="KW-0812">Transmembrane</keyword>
<reference evidence="5 6" key="1">
    <citation type="submission" date="2024-02" db="EMBL/GenBank/DDBJ databases">
        <authorList>
            <person name="Chen Y."/>
            <person name="Shah S."/>
            <person name="Dougan E. K."/>
            <person name="Thang M."/>
            <person name="Chan C."/>
        </authorList>
    </citation>
    <scope>NUCLEOTIDE SEQUENCE [LARGE SCALE GENOMIC DNA]</scope>
</reference>
<evidence type="ECO:0000256" key="1">
    <source>
        <dbReference type="ARBA" id="ARBA00022737"/>
    </source>
</evidence>
<dbReference type="PANTHER" id="PTHR47447">
    <property type="entry name" value="OS03G0856100 PROTEIN"/>
    <property type="match status" value="1"/>
</dbReference>
<dbReference type="Pfam" id="PF01535">
    <property type="entry name" value="PPR"/>
    <property type="match status" value="2"/>
</dbReference>
<proteinExistence type="predicted"/>
<feature type="transmembrane region" description="Helical" evidence="4">
    <location>
        <begin position="337"/>
        <end position="353"/>
    </location>
</feature>
<evidence type="ECO:0000313" key="6">
    <source>
        <dbReference type="Proteomes" id="UP001642464"/>
    </source>
</evidence>
<feature type="compositionally biased region" description="Basic and acidic residues" evidence="3">
    <location>
        <begin position="2146"/>
        <end position="2155"/>
    </location>
</feature>
<evidence type="ECO:0000256" key="3">
    <source>
        <dbReference type="SAM" id="MobiDB-lite"/>
    </source>
</evidence>
<keyword evidence="4" id="KW-1133">Transmembrane helix</keyword>
<dbReference type="InterPro" id="IPR002885">
    <property type="entry name" value="PPR_rpt"/>
</dbReference>
<feature type="compositionally biased region" description="Low complexity" evidence="3">
    <location>
        <begin position="2126"/>
        <end position="2142"/>
    </location>
</feature>
<feature type="region of interest" description="Disordered" evidence="3">
    <location>
        <begin position="2094"/>
        <end position="2155"/>
    </location>
</feature>
<organism evidence="5 6">
    <name type="scientific">Durusdinium trenchii</name>
    <dbReference type="NCBI Taxonomy" id="1381693"/>
    <lineage>
        <taxon>Eukaryota</taxon>
        <taxon>Sar</taxon>
        <taxon>Alveolata</taxon>
        <taxon>Dinophyceae</taxon>
        <taxon>Suessiales</taxon>
        <taxon>Symbiodiniaceae</taxon>
        <taxon>Durusdinium</taxon>
    </lineage>
</organism>
<evidence type="ECO:0000313" key="5">
    <source>
        <dbReference type="EMBL" id="CAK9109713.1"/>
    </source>
</evidence>
<dbReference type="Pfam" id="PF13812">
    <property type="entry name" value="PPR_3"/>
    <property type="match status" value="3"/>
</dbReference>
<sequence>MVKEDTTDMEDPEKNETTGIAAGPAPASYAATKQEVAEEEDTDRLLPKKMPKGGFPHLDITRIVCVMLVAIDHGSAMYSEWNVIYVQQWTLQWIVLVSGVSFCLSGKPLMGYLARLGTYAAVGIMVNWSAWICMGLDWEHDFFNVVFQMWFIIGLMLFCTILTPLKHWLSEDAKKLEQEEPLPSAPPGDEGVLNIVLMIVMVILAIGIFCVVLLPRLVNPFLAPVMLHFTRAIGGDDNVWGLPGNMKEANDFITHLCTYAFLTLSNLFLVRMFRTVHVKPSVIPWFMIVNSLINRALMYRGPEERPFHLLDIMILGMVTQTYGLMYRKTVGDYVCRYWFVLLIAFAIIYPPYLDKRLDMYPTFDRILRSKVEVMEAICLLAWLSASDRFFSREIFTEDRLGFLNDWALLVFLIHKAMHLIFGLPYSWIVLVALIPVGCCAGAFGLKATFEHNAPDEGVAVSLLLGLAASEPTGVAPAQWPLGTATAAESNTSWPQGFQPPRLGDWPMDPDGRPISCWDVTTLHDHAKGWPGLCLGLFNTGLEKVTDMQTCKNACVGDPRCSVWQFNINDNQPSCWIGVGGFDCDFRSGQADAIHVEGAERVQHGKVHVYKTLAGMKINRLYNFGLYAEGSQDLSITRCRDWCYSSLSCQYWQYSKNDGCWVDAPSMSTKQGKDPSNQVDYPLTANSVTTGTPEAQSIIAGEFIHHYCPKQVMTPVNPAHVGGGDFYASQQSSGPSPVVIAFAVILVLAVLGMVAYYFMGQRNKRTVSHRSLSDDYEEEDGGMKMASYEQSYPPQGQAQPPLPPRPPQGSYGHYGHGAQAPTMNFQQSPVPLLNQGVPYSSGHRPYQQPYPGKANSLSGALRSTELWQLEAVSGEAEGSRQAPPALEEMSPEAPRARPFEADAVLRTAQAGDVTRAVRWLETLLSRGFLDTDSMDHCFGAIAVSFARQGNAGGALRYVQRIQTAGRRPEAEVFQESILALAEGEDPDPGKTETTLVLLQQMCRAGHAPDLDCCKAILRSLGLRNQDPAAAARWMENEMPKLGVEPDDEAREILVEAFFLQGLRRGAASWLSSLRNGPSMRLLALLRDRLLQSDEVDDLKYWLGRPQLGHLRRSQRLVKKLLKLSTSPQEAEDCLERCLAEGLAADRSCFSQLAAAWLSNGEPSKAAHWLDRVATIGGGGDTDDADSAAVLAEGLKAGAAEASSQASQTVVRLAQSGAATEASQELMEALASRKAVTREAFEALMAQLATAGQAEEASSWFQRMIANGFEPGVKSCCAVVDAWAQRDPEKAQEILEQFEAEGRPLDRFAYTSVLGAFADAGNCERAEALLERADSQGHRGDVAAYNALLKGLVRKRDFEPRVERYLQQMRRARLAPNEITYTTILGTSAERGQEAQVEKWLQKMRTARVSPNAVTFEAIIQGLAKHSMEQAEAWLGRMQLQKICPRVTTYNRLLAGAANAQDLPRAKMWFSRMREEQVQPDACLRPLRRTVPAPKNRARACSGAAKDMLRRQPLVTLAVASYGVGAEAGALASPLEEMALSFTHMHTMAGSSEDVLLWKSSCNNSLCEYYSVGDGYCLMRTSNHRGLEQMGLVEAEELRRLAAGPPVWQVASNCRVRSLNEVNPQLWLDRYNRTPSSEAWPVKVQLFHCPKHVPLAILTVPKCGTTSTINWVLQMEGLEQVRSIYQTGKAFLHHAGPGEFSQAVKRQLEFVASKGKIPEEKLLDKDFASLLMYRALHRYKPGLEGYDPSVTVEREFLPPAHLCPLCCLYGRQRQHVVLARNPFVRLMSYFRFSWLNNAYWGSHKWTSWSGFADYYQFVLRVRDSKPGLFANGLDWVQESHNFCKQADLSRVPGTALHPWICRTTYYTLSAYDVFHLRPVSDMVKDERFLAGPAVMEDVLVLHLETLQEDILTLEDSLCRRLSFCEKLPPFPSVLPGKNIRDSAVEGNTKEHCGFKEATMSWRNCSAPPWLEPEARCPRLWEAPLTAMVVRHYREDFHWLGYSTNPVAEPQEALKYLRQMQQQSMRPNILAWTSLLGACAANGTQEALALAKKSLREMRAARVQPNEYTFKAVEKMFGPATATALLGSRLAEVKSSGVERAASHQATPEQTEGTVAAGGRKAQRFGPWPLAAQQRQQSQGSQGLPLEDPSEKDLERLL</sequence>
<feature type="compositionally biased region" description="Low complexity" evidence="3">
    <location>
        <begin position="21"/>
        <end position="31"/>
    </location>
</feature>
<dbReference type="Gene3D" id="1.25.40.10">
    <property type="entry name" value="Tetratricopeptide repeat domain"/>
    <property type="match status" value="4"/>
</dbReference>
<gene>
    <name evidence="5" type="ORF">SCF082_LOCUS50978</name>
</gene>
<feature type="transmembrane region" description="Helical" evidence="4">
    <location>
        <begin position="116"/>
        <end position="136"/>
    </location>
</feature>
<evidence type="ECO:0000256" key="4">
    <source>
        <dbReference type="SAM" id="Phobius"/>
    </source>
</evidence>
<feature type="region of interest" description="Disordered" evidence="3">
    <location>
        <begin position="1"/>
        <end position="43"/>
    </location>
</feature>
<dbReference type="SUPFAM" id="SSF52540">
    <property type="entry name" value="P-loop containing nucleoside triphosphate hydrolases"/>
    <property type="match status" value="1"/>
</dbReference>
<keyword evidence="4" id="KW-0472">Membrane</keyword>
<dbReference type="InterPro" id="IPR011990">
    <property type="entry name" value="TPR-like_helical_dom_sf"/>
</dbReference>